<feature type="chain" id="PRO_5040750683" evidence="7">
    <location>
        <begin position="23"/>
        <end position="549"/>
    </location>
</feature>
<dbReference type="Gene3D" id="3.40.190.10">
    <property type="entry name" value="Periplasmic binding protein-like II"/>
    <property type="match status" value="2"/>
</dbReference>
<evidence type="ECO:0000256" key="6">
    <source>
        <dbReference type="SAM" id="MobiDB-lite"/>
    </source>
</evidence>
<keyword evidence="4" id="KW-0564">Palmitate</keyword>
<reference evidence="8" key="1">
    <citation type="submission" date="2022-06" db="EMBL/GenBank/DDBJ databases">
        <title>Aquibacillus sp. a new bacterium isolated from soil saline samples.</title>
        <authorList>
            <person name="Galisteo C."/>
            <person name="De La Haba R."/>
            <person name="Sanchez-Porro C."/>
            <person name="Ventosa A."/>
        </authorList>
    </citation>
    <scope>NUCLEOTIDE SEQUENCE</scope>
    <source>
        <strain evidence="8">3ASR75-54</strain>
    </source>
</reference>
<keyword evidence="1" id="KW-1003">Cell membrane</keyword>
<accession>A0A9X4AGA9</accession>
<evidence type="ECO:0000256" key="2">
    <source>
        <dbReference type="ARBA" id="ARBA00022729"/>
    </source>
</evidence>
<dbReference type="PANTHER" id="PTHR43649">
    <property type="entry name" value="ARABINOSE-BINDING PROTEIN-RELATED"/>
    <property type="match status" value="1"/>
</dbReference>
<keyword evidence="3" id="KW-0472">Membrane</keyword>
<dbReference type="RefSeq" id="WP_272445936.1">
    <property type="nucleotide sequence ID" value="NZ_JAMQKC010000005.1"/>
</dbReference>
<gene>
    <name evidence="8" type="ORF">NC799_08210</name>
</gene>
<protein>
    <submittedName>
        <fullName evidence="8">Extracellular solute-binding protein</fullName>
    </submittedName>
</protein>
<dbReference type="AlphaFoldDB" id="A0A9X4AGA9"/>
<proteinExistence type="predicted"/>
<dbReference type="SUPFAM" id="SSF53850">
    <property type="entry name" value="Periplasmic binding protein-like II"/>
    <property type="match status" value="1"/>
</dbReference>
<evidence type="ECO:0000256" key="3">
    <source>
        <dbReference type="ARBA" id="ARBA00023136"/>
    </source>
</evidence>
<keyword evidence="9" id="KW-1185">Reference proteome</keyword>
<dbReference type="InterPro" id="IPR006059">
    <property type="entry name" value="SBP"/>
</dbReference>
<organism evidence="8 9">
    <name type="scientific">Aquibacillus salsiterrae</name>
    <dbReference type="NCBI Taxonomy" id="2950439"/>
    <lineage>
        <taxon>Bacteria</taxon>
        <taxon>Bacillati</taxon>
        <taxon>Bacillota</taxon>
        <taxon>Bacilli</taxon>
        <taxon>Bacillales</taxon>
        <taxon>Bacillaceae</taxon>
        <taxon>Aquibacillus</taxon>
    </lineage>
</organism>
<comment type="caution">
    <text evidence="8">The sequence shown here is derived from an EMBL/GenBank/DDBJ whole genome shotgun (WGS) entry which is preliminary data.</text>
</comment>
<dbReference type="PROSITE" id="PS51257">
    <property type="entry name" value="PROKAR_LIPOPROTEIN"/>
    <property type="match status" value="1"/>
</dbReference>
<evidence type="ECO:0000256" key="1">
    <source>
        <dbReference type="ARBA" id="ARBA00022475"/>
    </source>
</evidence>
<dbReference type="Proteomes" id="UP001145069">
    <property type="component" value="Unassembled WGS sequence"/>
</dbReference>
<sequence>MNKSFKKLLMVMSLLMMFGVLAACSDSETGSDSDSANKGSDSNSEEATGAAMEDYDVGVQFKAKEPVQFSMLFSDHPNYPLKDDWLLLEEIEKRTNVTFDITSVPMSDYEEKRSLLISTGDAPYIIPKTYPGQEGPFVSSGAILPVSDYIDLMPNFKKTIEDYNMEPYLEGLRQEDGKYYLLPGMHENVWPDYTLAMRTDILEELGLDAPTTWEEVEVVLEKMKEAYPDSTPFSDRFEFNSTLNIAATAFGTRAGWGLGNGLKFDFDKDEFYFAPATDGYKQMVTYFNGLVEKGLLDPESMTQEDDQAVQKLLKEQSFVINTNSQTVIDYQKGLDEKLGEGEAKMKKILMPGGPAGQVMAGSKLENGIMISAKAKDDPNFEAMMQFIDWLWYSPEGKEFAKWGVEGVTYTKDENGKRQLADDVNYVGLNPDGTKALNVDYGFSGGVFSYGGSTELLQSMMSEEELEFQKGMMETKETLLPDPPIKFNAMELEQSTLLSTPLVDYVKQNTLKFILGQRDLSEWDDYVAELEQKGMQKFVDLANKVYQDKK</sequence>
<keyword evidence="5" id="KW-0449">Lipoprotein</keyword>
<feature type="compositionally biased region" description="Polar residues" evidence="6">
    <location>
        <begin position="29"/>
        <end position="46"/>
    </location>
</feature>
<evidence type="ECO:0000256" key="4">
    <source>
        <dbReference type="ARBA" id="ARBA00023139"/>
    </source>
</evidence>
<dbReference type="InterPro" id="IPR050490">
    <property type="entry name" value="Bact_solute-bd_prot1"/>
</dbReference>
<keyword evidence="2 7" id="KW-0732">Signal</keyword>
<dbReference type="PANTHER" id="PTHR43649:SF33">
    <property type="entry name" value="POLYGALACTURONAN_RHAMNOGALACTURONAN-BINDING PROTEIN YTCQ"/>
    <property type="match status" value="1"/>
</dbReference>
<evidence type="ECO:0000256" key="5">
    <source>
        <dbReference type="ARBA" id="ARBA00023288"/>
    </source>
</evidence>
<dbReference type="EMBL" id="JAMQKC010000005">
    <property type="protein sequence ID" value="MDC3416903.1"/>
    <property type="molecule type" value="Genomic_DNA"/>
</dbReference>
<evidence type="ECO:0000256" key="7">
    <source>
        <dbReference type="SAM" id="SignalP"/>
    </source>
</evidence>
<dbReference type="CDD" id="cd13583">
    <property type="entry name" value="PBP2_AlgQ_like_4"/>
    <property type="match status" value="1"/>
</dbReference>
<feature type="signal peptide" evidence="7">
    <location>
        <begin position="1"/>
        <end position="22"/>
    </location>
</feature>
<dbReference type="Pfam" id="PF01547">
    <property type="entry name" value="SBP_bac_1"/>
    <property type="match status" value="1"/>
</dbReference>
<evidence type="ECO:0000313" key="8">
    <source>
        <dbReference type="EMBL" id="MDC3416903.1"/>
    </source>
</evidence>
<name>A0A9X4AGA9_9BACI</name>
<feature type="region of interest" description="Disordered" evidence="6">
    <location>
        <begin position="29"/>
        <end position="49"/>
    </location>
</feature>
<evidence type="ECO:0000313" key="9">
    <source>
        <dbReference type="Proteomes" id="UP001145069"/>
    </source>
</evidence>